<accession>A0A523TKS5</accession>
<keyword evidence="8 15" id="KW-0479">Metal-binding</keyword>
<evidence type="ECO:0000256" key="13">
    <source>
        <dbReference type="ARBA" id="ARBA00024535"/>
    </source>
</evidence>
<feature type="binding site" evidence="15">
    <location>
        <position position="104"/>
    </location>
    <ligand>
        <name>Zn(2+)</name>
        <dbReference type="ChEBI" id="CHEBI:29105"/>
    </ligand>
</feature>
<dbReference type="Gene3D" id="3.30.230.20">
    <property type="entry name" value="lpxc deacetylase, domain 1"/>
    <property type="match status" value="1"/>
</dbReference>
<dbReference type="Gene3D" id="3.30.1700.10">
    <property type="entry name" value="lpxc deacetylase, domain 2"/>
    <property type="match status" value="1"/>
</dbReference>
<sequence>MGHYESSPRTNAKSKKIGGIKRKEDIMDRQKTIGKVVSYKGVGLHMGKEVTLTLEPASRDEGVVFIREDLPGAPQVSARTNRVTSNKRGTSIGEEKVGVHTVEHILAALAGLCIDNVKVRIDGEEIPAADGSALPFVRLIQEAGIMLQDAPRRVFIVKEPLWMEEDARRLVVLPCSEFKITYTVDFPFSPLKSEFGEFTIDEDTFIQEIAPSRTFGFMEEVEELKKAGLVQGGSLENAVVIGKEGVINKEGLRFPNEPVRHKILDLIGDLYLLGGPIQAHIIAVKAGHLFNVKLVKKLENLKEEKSLISLDINAINDILPHRYPFLLVDRILSLKDKEIVGLKNITINEPFFKGHFPGHPVVPAALIIEAMAQVAGVYLLNKTENKGKLAYFAGIDKARFRRPVVPGDQLITRVKILNLRKTMGRVQAVSTVAEEVVAEAHFLFSLVKR</sequence>
<dbReference type="InterPro" id="IPR029069">
    <property type="entry name" value="HotDog_dom_sf"/>
</dbReference>
<dbReference type="InterPro" id="IPR004463">
    <property type="entry name" value="UDP-acyl_GlcNac_deAcase"/>
</dbReference>
<dbReference type="EC" id="3.5.1.108" evidence="15"/>
<dbReference type="Gene3D" id="3.10.129.10">
    <property type="entry name" value="Hotdog Thioesterase"/>
    <property type="match status" value="1"/>
</dbReference>
<comment type="function">
    <text evidence="14 16">Involved in unsaturated fatty acids biosynthesis. Catalyzes the dehydration of short chain beta-hydroxyacyl-ACPs and long chain saturated and unsaturated beta-hydroxyacyl-ACPs.</text>
</comment>
<evidence type="ECO:0000256" key="5">
    <source>
        <dbReference type="ARBA" id="ARBA00022490"/>
    </source>
</evidence>
<feature type="active site" description="Proton donor" evidence="15">
    <location>
        <position position="288"/>
    </location>
</feature>
<evidence type="ECO:0000256" key="6">
    <source>
        <dbReference type="ARBA" id="ARBA00022516"/>
    </source>
</evidence>
<comment type="pathway">
    <text evidence="4 15">Glycolipid biosynthesis; lipid IV(A) biosynthesis; lipid IV(A) from (3R)-3-hydroxytetradecanoyl-[acyl-carrier-protein] and UDP-N-acetyl-alpha-D-glucosamine: step 2/6.</text>
</comment>
<evidence type="ECO:0000313" key="18">
    <source>
        <dbReference type="Proteomes" id="UP000316517"/>
    </source>
</evidence>
<evidence type="ECO:0000313" key="17">
    <source>
        <dbReference type="EMBL" id="TET30591.1"/>
    </source>
</evidence>
<dbReference type="InterPro" id="IPR015870">
    <property type="entry name" value="UDP-acyl_N-AcGlcN_deAcase_N"/>
</dbReference>
<dbReference type="EC" id="4.2.1.59" evidence="16"/>
<dbReference type="EMBL" id="SOJT01000032">
    <property type="protein sequence ID" value="TET30591.1"/>
    <property type="molecule type" value="Genomic_DNA"/>
</dbReference>
<dbReference type="HAMAP" id="MF_00388">
    <property type="entry name" value="LpxC"/>
    <property type="match status" value="1"/>
</dbReference>
<dbReference type="SUPFAM" id="SSF54637">
    <property type="entry name" value="Thioesterase/thiol ester dehydrase-isomerase"/>
    <property type="match status" value="1"/>
</dbReference>
<dbReference type="NCBIfam" id="TIGR01750">
    <property type="entry name" value="fabZ"/>
    <property type="match status" value="1"/>
</dbReference>
<dbReference type="Pfam" id="PF03331">
    <property type="entry name" value="LpxC"/>
    <property type="match status" value="1"/>
</dbReference>
<organism evidence="17 18">
    <name type="scientific">Aerophobetes bacterium</name>
    <dbReference type="NCBI Taxonomy" id="2030807"/>
    <lineage>
        <taxon>Bacteria</taxon>
        <taxon>Candidatus Aerophobota</taxon>
    </lineage>
</organism>
<dbReference type="GO" id="GO:0019171">
    <property type="term" value="F:(3R)-hydroxyacyl-[acyl-carrier-protein] dehydratase activity"/>
    <property type="evidence" value="ECO:0007669"/>
    <property type="project" value="UniProtKB-EC"/>
</dbReference>
<evidence type="ECO:0000256" key="8">
    <source>
        <dbReference type="ARBA" id="ARBA00022723"/>
    </source>
</evidence>
<dbReference type="NCBIfam" id="TIGR00325">
    <property type="entry name" value="lpxC"/>
    <property type="match status" value="1"/>
</dbReference>
<comment type="cofactor">
    <cofactor evidence="1 15">
        <name>Zn(2+)</name>
        <dbReference type="ChEBI" id="CHEBI:29105"/>
    </cofactor>
</comment>
<dbReference type="HAMAP" id="MF_00406">
    <property type="entry name" value="FabZ"/>
    <property type="match status" value="1"/>
</dbReference>
<evidence type="ECO:0000256" key="16">
    <source>
        <dbReference type="HAMAP-Rule" id="MF_00406"/>
    </source>
</evidence>
<dbReference type="NCBIfam" id="NF009667">
    <property type="entry name" value="PRK13188.1"/>
    <property type="match status" value="1"/>
</dbReference>
<dbReference type="CDD" id="cd01288">
    <property type="entry name" value="FabZ"/>
    <property type="match status" value="1"/>
</dbReference>
<dbReference type="AlphaFoldDB" id="A0A523TKS5"/>
<keyword evidence="11 15" id="KW-0443">Lipid metabolism</keyword>
<evidence type="ECO:0000256" key="2">
    <source>
        <dbReference type="ARBA" id="ARBA00002923"/>
    </source>
</evidence>
<protein>
    <recommendedName>
        <fullName evidence="15 16">Multifunctional fusion protein</fullName>
    </recommendedName>
    <domain>
        <recommendedName>
            <fullName evidence="16">3-hydroxyacyl-[acyl-carrier-protein] dehydratase FabZ</fullName>
            <ecNumber evidence="16">4.2.1.59</ecNumber>
        </recommendedName>
        <alternativeName>
            <fullName evidence="16">(3R)-hydroxymyristoyl-[acyl-carrier-protein] dehydratase</fullName>
        </alternativeName>
        <alternativeName>
            <fullName evidence="16">Beta-hydroxyacyl-ACP dehydratase</fullName>
            <shortName evidence="16">(3R)-hydroxymyristoyl-ACP dehydrase</shortName>
        </alternativeName>
    </domain>
    <domain>
        <recommendedName>
            <fullName evidence="15">UDP-3-O-acyl-N-acetylglucosamine deacetylase</fullName>
            <shortName evidence="15">UDP-3-O-acyl-GlcNAc deacetylase</shortName>
            <ecNumber evidence="15">3.5.1.108</ecNumber>
        </recommendedName>
        <alternativeName>
            <fullName evidence="15">UDP-3-O-[R-3-hydroxymyristoyl]-N-acetylglucosamine deacetylase</fullName>
        </alternativeName>
    </domain>
</protein>
<evidence type="ECO:0000256" key="4">
    <source>
        <dbReference type="ARBA" id="ARBA00005002"/>
    </source>
</evidence>
<proteinExistence type="inferred from homology"/>
<dbReference type="UniPathway" id="UPA00359">
    <property type="reaction ID" value="UER00478"/>
</dbReference>
<dbReference type="InterPro" id="IPR010084">
    <property type="entry name" value="FabZ"/>
</dbReference>
<comment type="function">
    <text evidence="2 15">Catalyzes the hydrolysis of UDP-3-O-myristoyl-N-acetylglucosamine to form UDP-3-O-myristoylglucosamine and acetate, the committed step in lipid A biosynthesis.</text>
</comment>
<reference evidence="17 18" key="1">
    <citation type="submission" date="2019-03" db="EMBL/GenBank/DDBJ databases">
        <title>Metabolic potential of uncultured bacteria and archaea associated with petroleum seepage in deep-sea sediments.</title>
        <authorList>
            <person name="Dong X."/>
            <person name="Hubert C."/>
        </authorList>
    </citation>
    <scope>NUCLEOTIDE SEQUENCE [LARGE SCALE GENOMIC DNA]</scope>
    <source>
        <strain evidence="17">E44_bin3</strain>
    </source>
</reference>
<keyword evidence="12 16" id="KW-0456">Lyase</keyword>
<dbReference type="PANTHER" id="PTHR33694">
    <property type="entry name" value="UDP-3-O-ACYL-N-ACETYLGLUCOSAMINE DEACETYLASE 1, MITOCHONDRIAL-RELATED"/>
    <property type="match status" value="1"/>
</dbReference>
<dbReference type="InterPro" id="IPR013114">
    <property type="entry name" value="FabA_FabZ"/>
</dbReference>
<keyword evidence="10 15" id="KW-0862">Zinc</keyword>
<comment type="subcellular location">
    <subcellularLocation>
        <location evidence="3 16">Cytoplasm</location>
    </subcellularLocation>
</comment>
<comment type="catalytic activity">
    <reaction evidence="16">
        <text>a (3R)-hydroxyacyl-[ACP] = a (2E)-enoyl-[ACP] + H2O</text>
        <dbReference type="Rhea" id="RHEA:13097"/>
        <dbReference type="Rhea" id="RHEA-COMP:9925"/>
        <dbReference type="Rhea" id="RHEA-COMP:9945"/>
        <dbReference type="ChEBI" id="CHEBI:15377"/>
        <dbReference type="ChEBI" id="CHEBI:78784"/>
        <dbReference type="ChEBI" id="CHEBI:78827"/>
        <dbReference type="EC" id="4.2.1.59"/>
    </reaction>
</comment>
<dbReference type="InterPro" id="IPR011334">
    <property type="entry name" value="UDP-acyl_GlcNac_deAcase_C"/>
</dbReference>
<gene>
    <name evidence="16" type="primary">fabZ</name>
    <name evidence="15" type="synonym">lpxC</name>
    <name evidence="17" type="ORF">E3J68_00560</name>
</gene>
<dbReference type="GO" id="GO:0046872">
    <property type="term" value="F:metal ion binding"/>
    <property type="evidence" value="ECO:0007669"/>
    <property type="project" value="UniProtKB-KW"/>
</dbReference>
<evidence type="ECO:0000256" key="12">
    <source>
        <dbReference type="ARBA" id="ARBA00023239"/>
    </source>
</evidence>
<evidence type="ECO:0000256" key="7">
    <source>
        <dbReference type="ARBA" id="ARBA00022556"/>
    </source>
</evidence>
<evidence type="ECO:0000256" key="15">
    <source>
        <dbReference type="HAMAP-Rule" id="MF_00388"/>
    </source>
</evidence>
<dbReference type="GO" id="GO:0103117">
    <property type="term" value="F:UDP-3-O-acyl-N-acetylglucosamine deacetylase activity"/>
    <property type="evidence" value="ECO:0007669"/>
    <property type="project" value="UniProtKB-UniRule"/>
</dbReference>
<dbReference type="Proteomes" id="UP000316517">
    <property type="component" value="Unassembled WGS sequence"/>
</dbReference>
<feature type="binding site" evidence="15">
    <location>
        <position position="265"/>
    </location>
    <ligand>
        <name>Zn(2+)</name>
        <dbReference type="ChEBI" id="CHEBI:29105"/>
    </ligand>
</feature>
<dbReference type="PANTHER" id="PTHR33694:SF1">
    <property type="entry name" value="UDP-3-O-ACYL-N-ACETYLGLUCOSAMINE DEACETYLASE 1, MITOCHONDRIAL-RELATED"/>
    <property type="match status" value="1"/>
</dbReference>
<name>A0A523TKS5_UNCAE</name>
<comment type="caution">
    <text evidence="17">The sequence shown here is derived from an EMBL/GenBank/DDBJ whole genome shotgun (WGS) entry which is preliminary data.</text>
</comment>
<dbReference type="GO" id="GO:0009245">
    <property type="term" value="P:lipid A biosynthetic process"/>
    <property type="evidence" value="ECO:0007669"/>
    <property type="project" value="UniProtKB-UniRule"/>
</dbReference>
<comment type="similarity">
    <text evidence="16">Belongs to the thioester dehydratase family. FabZ subfamily.</text>
</comment>
<keyword evidence="9 15" id="KW-0378">Hydrolase</keyword>
<keyword evidence="7 15" id="KW-0441">Lipid A biosynthesis</keyword>
<feature type="binding site" evidence="15">
    <location>
        <position position="261"/>
    </location>
    <ligand>
        <name>Zn(2+)</name>
        <dbReference type="ChEBI" id="CHEBI:29105"/>
    </ligand>
</feature>
<dbReference type="InterPro" id="IPR020568">
    <property type="entry name" value="Ribosomal_Su5_D2-typ_SF"/>
</dbReference>
<evidence type="ECO:0000256" key="10">
    <source>
        <dbReference type="ARBA" id="ARBA00022833"/>
    </source>
</evidence>
<evidence type="ECO:0000256" key="3">
    <source>
        <dbReference type="ARBA" id="ARBA00004496"/>
    </source>
</evidence>
<dbReference type="GO" id="GO:0016020">
    <property type="term" value="C:membrane"/>
    <property type="evidence" value="ECO:0007669"/>
    <property type="project" value="GOC"/>
</dbReference>
<keyword evidence="6 15" id="KW-0444">Lipid biosynthesis</keyword>
<dbReference type="FunFam" id="3.10.129.10:FF:000001">
    <property type="entry name" value="3-hydroxyacyl-[acyl-carrier-protein] dehydratase FabZ"/>
    <property type="match status" value="1"/>
</dbReference>
<dbReference type="NCBIfam" id="NF000582">
    <property type="entry name" value="PRK00006.1"/>
    <property type="match status" value="1"/>
</dbReference>
<evidence type="ECO:0000256" key="11">
    <source>
        <dbReference type="ARBA" id="ARBA00023098"/>
    </source>
</evidence>
<evidence type="ECO:0000256" key="1">
    <source>
        <dbReference type="ARBA" id="ARBA00001947"/>
    </source>
</evidence>
<comment type="similarity">
    <text evidence="15">Belongs to the LpxC family.</text>
</comment>
<evidence type="ECO:0000256" key="9">
    <source>
        <dbReference type="ARBA" id="ARBA00022801"/>
    </source>
</evidence>
<feature type="active site" evidence="16">
    <location>
        <position position="355"/>
    </location>
</feature>
<dbReference type="SUPFAM" id="SSF54211">
    <property type="entry name" value="Ribosomal protein S5 domain 2-like"/>
    <property type="match status" value="2"/>
</dbReference>
<keyword evidence="5 16" id="KW-0963">Cytoplasm</keyword>
<dbReference type="Pfam" id="PF07977">
    <property type="entry name" value="FabA"/>
    <property type="match status" value="1"/>
</dbReference>
<comment type="catalytic activity">
    <reaction evidence="13 15">
        <text>a UDP-3-O-[(3R)-3-hydroxyacyl]-N-acetyl-alpha-D-glucosamine + H2O = a UDP-3-O-[(3R)-3-hydroxyacyl]-alpha-D-glucosamine + acetate</text>
        <dbReference type="Rhea" id="RHEA:67816"/>
        <dbReference type="ChEBI" id="CHEBI:15377"/>
        <dbReference type="ChEBI" id="CHEBI:30089"/>
        <dbReference type="ChEBI" id="CHEBI:137740"/>
        <dbReference type="ChEBI" id="CHEBI:173225"/>
        <dbReference type="EC" id="3.5.1.108"/>
    </reaction>
</comment>
<evidence type="ECO:0000256" key="14">
    <source>
        <dbReference type="ARBA" id="ARBA00025049"/>
    </source>
</evidence>
<dbReference type="GO" id="GO:0005737">
    <property type="term" value="C:cytoplasm"/>
    <property type="evidence" value="ECO:0007669"/>
    <property type="project" value="UniProtKB-SubCell"/>
</dbReference>
<dbReference type="GO" id="GO:0006633">
    <property type="term" value="P:fatty acid biosynthetic process"/>
    <property type="evidence" value="ECO:0007669"/>
    <property type="project" value="UniProtKB-UniRule"/>
</dbReference>